<evidence type="ECO:0000256" key="2">
    <source>
        <dbReference type="RuleBase" id="RU000411"/>
    </source>
</evidence>
<name>A0A7J7M7D8_9MAGN</name>
<dbReference type="PANTHER" id="PTHR11461">
    <property type="entry name" value="SERINE PROTEASE INHIBITOR, SERPIN"/>
    <property type="match status" value="1"/>
</dbReference>
<dbReference type="InterPro" id="IPR036186">
    <property type="entry name" value="Serpin_sf"/>
</dbReference>
<comment type="similarity">
    <text evidence="1 2">Belongs to the serpin family.</text>
</comment>
<dbReference type="OrthoDB" id="1063785at2759"/>
<dbReference type="Gene3D" id="3.30.497.10">
    <property type="entry name" value="Antithrombin, subunit I, domain 2"/>
    <property type="match status" value="1"/>
</dbReference>
<dbReference type="Pfam" id="PF00079">
    <property type="entry name" value="Serpin"/>
    <property type="match status" value="1"/>
</dbReference>
<dbReference type="SUPFAM" id="SSF56574">
    <property type="entry name" value="Serpins"/>
    <property type="match status" value="1"/>
</dbReference>
<keyword evidence="5" id="KW-1185">Reference proteome</keyword>
<dbReference type="GO" id="GO:0004867">
    <property type="term" value="F:serine-type endopeptidase inhibitor activity"/>
    <property type="evidence" value="ECO:0007669"/>
    <property type="project" value="InterPro"/>
</dbReference>
<dbReference type="Gene3D" id="6.20.40.10">
    <property type="match status" value="1"/>
</dbReference>
<dbReference type="EMBL" id="JACGCM010001726">
    <property type="protein sequence ID" value="KAF6150797.1"/>
    <property type="molecule type" value="Genomic_DNA"/>
</dbReference>
<dbReference type="PANTHER" id="PTHR11461:SF211">
    <property type="entry name" value="GH10112P-RELATED"/>
    <property type="match status" value="1"/>
</dbReference>
<dbReference type="Proteomes" id="UP000541444">
    <property type="component" value="Unassembled WGS sequence"/>
</dbReference>
<gene>
    <name evidence="4" type="ORF">GIB67_020880</name>
</gene>
<dbReference type="GO" id="GO:0005615">
    <property type="term" value="C:extracellular space"/>
    <property type="evidence" value="ECO:0007669"/>
    <property type="project" value="InterPro"/>
</dbReference>
<proteinExistence type="inferred from homology"/>
<dbReference type="InterPro" id="IPR000215">
    <property type="entry name" value="Serpin_fam"/>
</dbReference>
<dbReference type="SMART" id="SM00093">
    <property type="entry name" value="SERPIN"/>
    <property type="match status" value="1"/>
</dbReference>
<dbReference type="InterPro" id="IPR023796">
    <property type="entry name" value="Serpin_dom"/>
</dbReference>
<dbReference type="AlphaFoldDB" id="A0A7J7M7D8"/>
<evidence type="ECO:0000256" key="1">
    <source>
        <dbReference type="ARBA" id="ARBA00009500"/>
    </source>
</evidence>
<sequence length="223" mass="25555">MGPPRGRRSENSVNKWAEKATNGLIESVLLPGSIFENTELVLANALYFKGIWKEEFDESSTKDSKFYLLDGNLIEAPFMTTYADQIIHSFEDFKGLRLPYKVTDDTKELLMYIFQPHKKDGLWDLVKKVASDSKFLTKHVHKLSRYVSARRFMIPKFKISFGFEASKVFIEGGLDLPFSKGVDAGLHRTVMEKLLKVSEVLHRSFFEVNEEGTRAAAYTRMVI</sequence>
<accession>A0A7J7M7D8</accession>
<reference evidence="4 5" key="1">
    <citation type="journal article" date="2020" name="IScience">
        <title>Genome Sequencing of the Endangered Kingdonia uniflora (Circaeasteraceae, Ranunculales) Reveals Potential Mechanisms of Evolutionary Specialization.</title>
        <authorList>
            <person name="Sun Y."/>
            <person name="Deng T."/>
            <person name="Zhang A."/>
            <person name="Moore M.J."/>
            <person name="Landis J.B."/>
            <person name="Lin N."/>
            <person name="Zhang H."/>
            <person name="Zhang X."/>
            <person name="Huang J."/>
            <person name="Zhang X."/>
            <person name="Sun H."/>
            <person name="Wang H."/>
        </authorList>
    </citation>
    <scope>NUCLEOTIDE SEQUENCE [LARGE SCALE GENOMIC DNA]</scope>
    <source>
        <strain evidence="4">TB1705</strain>
        <tissue evidence="4">Leaf</tissue>
    </source>
</reference>
<comment type="caution">
    <text evidence="4">The sequence shown here is derived from an EMBL/GenBank/DDBJ whole genome shotgun (WGS) entry which is preliminary data.</text>
</comment>
<dbReference type="InterPro" id="IPR042178">
    <property type="entry name" value="Serpin_sf_1"/>
</dbReference>
<protein>
    <recommendedName>
        <fullName evidence="3">Serpin domain-containing protein</fullName>
    </recommendedName>
</protein>
<organism evidence="4 5">
    <name type="scientific">Kingdonia uniflora</name>
    <dbReference type="NCBI Taxonomy" id="39325"/>
    <lineage>
        <taxon>Eukaryota</taxon>
        <taxon>Viridiplantae</taxon>
        <taxon>Streptophyta</taxon>
        <taxon>Embryophyta</taxon>
        <taxon>Tracheophyta</taxon>
        <taxon>Spermatophyta</taxon>
        <taxon>Magnoliopsida</taxon>
        <taxon>Ranunculales</taxon>
        <taxon>Circaeasteraceae</taxon>
        <taxon>Kingdonia</taxon>
    </lineage>
</organism>
<evidence type="ECO:0000259" key="3">
    <source>
        <dbReference type="SMART" id="SM00093"/>
    </source>
</evidence>
<feature type="domain" description="Serpin" evidence="3">
    <location>
        <begin position="1"/>
        <end position="223"/>
    </location>
</feature>
<dbReference type="Gene3D" id="2.30.39.10">
    <property type="entry name" value="Alpha-1-antitrypsin, domain 1"/>
    <property type="match status" value="1"/>
</dbReference>
<evidence type="ECO:0000313" key="5">
    <source>
        <dbReference type="Proteomes" id="UP000541444"/>
    </source>
</evidence>
<dbReference type="InterPro" id="IPR042185">
    <property type="entry name" value="Serpin_sf_2"/>
</dbReference>
<evidence type="ECO:0000313" key="4">
    <source>
        <dbReference type="EMBL" id="KAF6150797.1"/>
    </source>
</evidence>